<accession>A0A652YU62</accession>
<gene>
    <name evidence="1" type="ORF">FNL38_102764</name>
</gene>
<name>A0A652YU62_NOCGL</name>
<dbReference type="AlphaFoldDB" id="A0A652YU62"/>
<evidence type="ECO:0000313" key="1">
    <source>
        <dbReference type="EMBL" id="TYQ06622.1"/>
    </source>
</evidence>
<comment type="caution">
    <text evidence="1">The sequence shown here is derived from an EMBL/GenBank/DDBJ whole genome shotgun (WGS) entry which is preliminary data.</text>
</comment>
<organism evidence="1">
    <name type="scientific">Nocardia globerula</name>
    <dbReference type="NCBI Taxonomy" id="1818"/>
    <lineage>
        <taxon>Bacteria</taxon>
        <taxon>Bacillati</taxon>
        <taxon>Actinomycetota</taxon>
        <taxon>Actinomycetes</taxon>
        <taxon>Mycobacteriales</taxon>
        <taxon>Nocardiaceae</taxon>
        <taxon>Nocardia</taxon>
    </lineage>
</organism>
<proteinExistence type="predicted"/>
<reference evidence="1" key="1">
    <citation type="submission" date="2019-07" db="EMBL/GenBank/DDBJ databases">
        <title>Genomic Encyclopedia of Type Strains, Phase IV (KMG-IV): sequencing the most valuable type-strain genomes for metagenomic binning, comparative biology and taxonomic classification.</title>
        <authorList>
            <person name="Goeker M."/>
        </authorList>
    </citation>
    <scope>NUCLEOTIDE SEQUENCE</scope>
    <source>
        <strain evidence="1">DSM 44596</strain>
    </source>
</reference>
<sequence>MEGVPMSRQAISLGSSNGLSDNDNRQYGGGGLADRLGVLFQSAAESGTVLTRGHLAAVLSCSDAQWEMAGGVLTDGRELLGQDPRKIVLEWLGEMGGSNEVEVSDVWALRFMRVAEGLSSESLALLVQACAHLAQSERSENHTAV</sequence>
<protein>
    <submittedName>
        <fullName evidence="1">Uncharacterized protein</fullName>
    </submittedName>
</protein>
<dbReference type="EMBL" id="VNIQ01000002">
    <property type="protein sequence ID" value="TYQ06622.1"/>
    <property type="molecule type" value="Genomic_DNA"/>
</dbReference>